<dbReference type="RefSeq" id="WP_337717451.1">
    <property type="nucleotide sequence ID" value="NZ_JBBEGL010000007.1"/>
</dbReference>
<dbReference type="InterPro" id="IPR037171">
    <property type="entry name" value="NagB/RpiA_transferase-like"/>
</dbReference>
<dbReference type="PANTHER" id="PTHR21432">
    <property type="entry name" value="ACETYL-COA HYDROLASE-RELATED"/>
    <property type="match status" value="1"/>
</dbReference>
<protein>
    <submittedName>
        <fullName evidence="2">Acetyl-CoA hydrolase/transferase C-terminal domain-containing protein</fullName>
    </submittedName>
</protein>
<keyword evidence="3" id="KW-1185">Reference proteome</keyword>
<dbReference type="Pfam" id="PF13336">
    <property type="entry name" value="AcetylCoA_hyd_C"/>
    <property type="match status" value="1"/>
</dbReference>
<keyword evidence="2" id="KW-0378">Hydrolase</keyword>
<gene>
    <name evidence="2" type="ORF">WCD41_24600</name>
</gene>
<dbReference type="EMBL" id="JBBEGL010000007">
    <property type="protein sequence ID" value="MEJ2889665.1"/>
    <property type="molecule type" value="Genomic_DNA"/>
</dbReference>
<feature type="domain" description="Acetyl-CoA hydrolase/transferase C-terminal" evidence="1">
    <location>
        <begin position="248"/>
        <end position="392"/>
    </location>
</feature>
<proteinExistence type="predicted"/>
<dbReference type="Gene3D" id="3.30.750.70">
    <property type="entry name" value="4-hydroxybutyrate coenzyme like domains"/>
    <property type="match status" value="1"/>
</dbReference>
<sequence>MLGDHVRPGDGVWWGQAGAEAAPLVDALLDRGVPVRAFCGLTVNPRLRDPPAGLALTSYGALGSLRAADALDVVPAHYSALPRLFAEGLLPTDVGLVQVSPPGPDGTCSLGVGPDYVADAVPHTRVLLAEINHRMPRTAGTPGIPRERFAGVVETDRPLAPVPDRVPDAVDAAIAGHVAGLVEDGDTVQIGVGALPTAILAGLSGHRDLGFHAGMLTTGVLRLVEQGAITGARKEIDPGLLVTGTAIGGEELYARVPDLPVLFRPASYTHDPGVLAQLRRLVAINSALEVDLAGQVGAESAGGRRLGAIGGQADFSGAAARTGARSIIALRAVAGGRSTIVRALSGPVTTARADVDAVVTEHGVAHLRGCGERDRARRLRAIAAPEHREALQGRDRVGSDGRSR</sequence>
<dbReference type="InterPro" id="IPR038460">
    <property type="entry name" value="AcetylCoA_hyd_C_sf"/>
</dbReference>
<dbReference type="SUPFAM" id="SSF100950">
    <property type="entry name" value="NagB/RpiA/CoA transferase-like"/>
    <property type="match status" value="2"/>
</dbReference>
<comment type="caution">
    <text evidence="2">The sequence shown here is derived from an EMBL/GenBank/DDBJ whole genome shotgun (WGS) entry which is preliminary data.</text>
</comment>
<reference evidence="2 3" key="1">
    <citation type="submission" date="2024-03" db="EMBL/GenBank/DDBJ databases">
        <title>Actinomycetospora sp. OC33-EN06, a novel actinomycete isolated from wild orchid (Aerides multiflora).</title>
        <authorList>
            <person name="Suriyachadkun C."/>
        </authorList>
    </citation>
    <scope>NUCLEOTIDE SEQUENCE [LARGE SCALE GENOMIC DNA]</scope>
    <source>
        <strain evidence="2 3">OC33-EN06</strain>
    </source>
</reference>
<dbReference type="InterPro" id="IPR046433">
    <property type="entry name" value="ActCoA_hydro"/>
</dbReference>
<dbReference type="PANTHER" id="PTHR21432:SF20">
    <property type="entry name" value="ACETYL-COA HYDROLASE"/>
    <property type="match status" value="1"/>
</dbReference>
<dbReference type="Gene3D" id="3.40.1080.20">
    <property type="entry name" value="Acetyl-CoA hydrolase/transferase C-terminal domain"/>
    <property type="match status" value="1"/>
</dbReference>
<evidence type="ECO:0000259" key="1">
    <source>
        <dbReference type="Pfam" id="PF13336"/>
    </source>
</evidence>
<dbReference type="GO" id="GO:0016787">
    <property type="term" value="F:hydrolase activity"/>
    <property type="evidence" value="ECO:0007669"/>
    <property type="project" value="UniProtKB-KW"/>
</dbReference>
<accession>A0ABU8NCG7</accession>
<dbReference type="Proteomes" id="UP001370100">
    <property type="component" value="Unassembled WGS sequence"/>
</dbReference>
<organism evidence="2 3">
    <name type="scientific">Actinomycetospora aeridis</name>
    <dbReference type="NCBI Taxonomy" id="3129231"/>
    <lineage>
        <taxon>Bacteria</taxon>
        <taxon>Bacillati</taxon>
        <taxon>Actinomycetota</taxon>
        <taxon>Actinomycetes</taxon>
        <taxon>Pseudonocardiales</taxon>
        <taxon>Pseudonocardiaceae</taxon>
        <taxon>Actinomycetospora</taxon>
    </lineage>
</organism>
<name>A0ABU8NCG7_9PSEU</name>
<evidence type="ECO:0000313" key="2">
    <source>
        <dbReference type="EMBL" id="MEJ2889665.1"/>
    </source>
</evidence>
<dbReference type="Gene3D" id="3.40.1080.10">
    <property type="entry name" value="Glutaconate Coenzyme A-transferase"/>
    <property type="match status" value="1"/>
</dbReference>
<dbReference type="InterPro" id="IPR026888">
    <property type="entry name" value="AcetylCoA_hyd_C"/>
</dbReference>
<evidence type="ECO:0000313" key="3">
    <source>
        <dbReference type="Proteomes" id="UP001370100"/>
    </source>
</evidence>